<dbReference type="EMBL" id="AZHW01000180">
    <property type="protein sequence ID" value="ETX02039.1"/>
    <property type="molecule type" value="Genomic_DNA"/>
</dbReference>
<feature type="domain" description="Aminoacyl-transfer RNA synthetases class-II family profile" evidence="6">
    <location>
        <begin position="97"/>
        <end position="307"/>
    </location>
</feature>
<dbReference type="InterPro" id="IPR004364">
    <property type="entry name" value="Aa-tRNA-synt_II"/>
</dbReference>
<dbReference type="PROSITE" id="PS50862">
    <property type="entry name" value="AA_TRNA_LIGASE_II"/>
    <property type="match status" value="1"/>
</dbReference>
<protein>
    <recommendedName>
        <fullName evidence="6">Aminoacyl-transfer RNA synthetases class-II family profile domain-containing protein</fullName>
    </recommendedName>
</protein>
<accession>W4LV94</accession>
<dbReference type="Proteomes" id="UP000019141">
    <property type="component" value="Unassembled WGS sequence"/>
</dbReference>
<dbReference type="PANTHER" id="PTHR22594:SF48">
    <property type="entry name" value="ASPARAGINYL-TRNA SYNTHETASE-RELATED PROTEIN (N-TRUNCATION)"/>
    <property type="match status" value="1"/>
</dbReference>
<dbReference type="InterPro" id="IPR006195">
    <property type="entry name" value="aa-tRNA-synth_II"/>
</dbReference>
<evidence type="ECO:0000256" key="1">
    <source>
        <dbReference type="ARBA" id="ARBA00022598"/>
    </source>
</evidence>
<evidence type="ECO:0000256" key="2">
    <source>
        <dbReference type="ARBA" id="ARBA00022741"/>
    </source>
</evidence>
<keyword evidence="1" id="KW-0436">Ligase</keyword>
<keyword evidence="4" id="KW-0648">Protein biosynthesis</keyword>
<dbReference type="Gene3D" id="3.30.930.10">
    <property type="entry name" value="Bira Bifunctional Protein, Domain 2"/>
    <property type="match status" value="1"/>
</dbReference>
<reference evidence="7 8" key="1">
    <citation type="journal article" date="2014" name="Nature">
        <title>An environmental bacterial taxon with a large and distinct metabolic repertoire.</title>
        <authorList>
            <person name="Wilson M.C."/>
            <person name="Mori T."/>
            <person name="Ruckert C."/>
            <person name="Uria A.R."/>
            <person name="Helf M.J."/>
            <person name="Takada K."/>
            <person name="Gernert C."/>
            <person name="Steffens U.A."/>
            <person name="Heycke N."/>
            <person name="Schmitt S."/>
            <person name="Rinke C."/>
            <person name="Helfrich E.J."/>
            <person name="Brachmann A.O."/>
            <person name="Gurgui C."/>
            <person name="Wakimoto T."/>
            <person name="Kracht M."/>
            <person name="Crusemann M."/>
            <person name="Hentschel U."/>
            <person name="Abe I."/>
            <person name="Matsunaga S."/>
            <person name="Kalinowski J."/>
            <person name="Takeyama H."/>
            <person name="Piel J."/>
        </authorList>
    </citation>
    <scope>NUCLEOTIDE SEQUENCE [LARGE SCALE GENOMIC DNA]</scope>
    <source>
        <strain evidence="8">TSY1</strain>
    </source>
</reference>
<name>W4LV94_ENTF1</name>
<dbReference type="GO" id="GO:0005524">
    <property type="term" value="F:ATP binding"/>
    <property type="evidence" value="ECO:0007669"/>
    <property type="project" value="UniProtKB-KW"/>
</dbReference>
<sequence>MTTSTANVYAWTSDVLAALRASLDAHDFEEILPVILSERYEPGARHGIAVLGDRALPEIAIAQDDDGKQHVTVSGAEYYYLPVSHCVEKQLALEHAERVYCIAPCVRLLMEGEDRTDRHLYTFFQAEIEWRTENIDEVYHVTEAILARFAEELLKRLERRHVAQATVSRIKALADIPYERLPFAQARQRVASVGGATNPHADGDLTHPEEKALSEAARAPFWLTDYPDGVRDSLYRRRPDGTFATYDLILPRGLGELATGGLRPDSSEDIRRQAKQLGRSFHPHYADWKERTQVQTGGLGFGVERLIRYCAGVSSVHDLRFAHDQGPNSHIGGRS</sequence>
<gene>
    <name evidence="7" type="ORF">ETSY1_05060</name>
</gene>
<dbReference type="SUPFAM" id="SSF55681">
    <property type="entry name" value="Class II aaRS and biotin synthetases"/>
    <property type="match status" value="1"/>
</dbReference>
<keyword evidence="5" id="KW-0030">Aminoacyl-tRNA synthetase</keyword>
<keyword evidence="3" id="KW-0067">ATP-binding</keyword>
<evidence type="ECO:0000259" key="6">
    <source>
        <dbReference type="PROSITE" id="PS50862"/>
    </source>
</evidence>
<evidence type="ECO:0000256" key="3">
    <source>
        <dbReference type="ARBA" id="ARBA00022840"/>
    </source>
</evidence>
<proteinExistence type="predicted"/>
<dbReference type="Pfam" id="PF00152">
    <property type="entry name" value="tRNA-synt_2"/>
    <property type="match status" value="1"/>
</dbReference>
<evidence type="ECO:0000256" key="4">
    <source>
        <dbReference type="ARBA" id="ARBA00022917"/>
    </source>
</evidence>
<comment type="caution">
    <text evidence="7">The sequence shown here is derived from an EMBL/GenBank/DDBJ whole genome shotgun (WGS) entry which is preliminary data.</text>
</comment>
<dbReference type="InterPro" id="IPR045864">
    <property type="entry name" value="aa-tRNA-synth_II/BPL/LPL"/>
</dbReference>
<evidence type="ECO:0000313" key="8">
    <source>
        <dbReference type="Proteomes" id="UP000019141"/>
    </source>
</evidence>
<dbReference type="PANTHER" id="PTHR22594">
    <property type="entry name" value="ASPARTYL/LYSYL-TRNA SYNTHETASE"/>
    <property type="match status" value="1"/>
</dbReference>
<dbReference type="GO" id="GO:0004816">
    <property type="term" value="F:asparagine-tRNA ligase activity"/>
    <property type="evidence" value="ECO:0007669"/>
    <property type="project" value="TreeGrafter"/>
</dbReference>
<keyword evidence="2" id="KW-0547">Nucleotide-binding</keyword>
<organism evidence="7 8">
    <name type="scientific">Entotheonella factor</name>
    <dbReference type="NCBI Taxonomy" id="1429438"/>
    <lineage>
        <taxon>Bacteria</taxon>
        <taxon>Pseudomonadati</taxon>
        <taxon>Nitrospinota/Tectimicrobiota group</taxon>
        <taxon>Candidatus Tectimicrobiota</taxon>
        <taxon>Candidatus Entotheonellia</taxon>
        <taxon>Candidatus Entotheonellales</taxon>
        <taxon>Candidatus Entotheonellaceae</taxon>
        <taxon>Candidatus Entotheonella</taxon>
    </lineage>
</organism>
<keyword evidence="8" id="KW-1185">Reference proteome</keyword>
<dbReference type="GO" id="GO:0006421">
    <property type="term" value="P:asparaginyl-tRNA aminoacylation"/>
    <property type="evidence" value="ECO:0007669"/>
    <property type="project" value="TreeGrafter"/>
</dbReference>
<evidence type="ECO:0000256" key="5">
    <source>
        <dbReference type="ARBA" id="ARBA00023146"/>
    </source>
</evidence>
<dbReference type="AlphaFoldDB" id="W4LV94"/>
<dbReference type="HOGENOM" id="CLU_004553_2_2_7"/>
<evidence type="ECO:0000313" key="7">
    <source>
        <dbReference type="EMBL" id="ETX02039.1"/>
    </source>
</evidence>